<protein>
    <submittedName>
        <fullName evidence="1">Uncharacterized protein</fullName>
    </submittedName>
</protein>
<organism evidence="1 2">
    <name type="scientific">Sporosarcina psychrophila</name>
    <name type="common">Bacillus psychrophilus</name>
    <dbReference type="NCBI Taxonomy" id="1476"/>
    <lineage>
        <taxon>Bacteria</taxon>
        <taxon>Bacillati</taxon>
        <taxon>Bacillota</taxon>
        <taxon>Bacilli</taxon>
        <taxon>Bacillales</taxon>
        <taxon>Caryophanaceae</taxon>
        <taxon>Sporosarcina</taxon>
    </lineage>
</organism>
<accession>A0A921FWL1</accession>
<proteinExistence type="predicted"/>
<evidence type="ECO:0000313" key="1">
    <source>
        <dbReference type="EMBL" id="HJF30349.1"/>
    </source>
</evidence>
<sequence>MKSKLLIGAVVLAVGIAIVGVREYTGIEKVSGGKVKNETVVEVPRVSTAPETKKYDKEVGEWASAMVTLLSEPMDDPKLGEANNDEGFEYYLKAQEVIWAFPTHLIAEDKEIEKEHSNLFLLSSYIGHNQFVRTAHLDPNGQAKEDTSLSDQWKPTDDDMRQAFEYMKQIVYDIDVEVNHGGEGETFGVTHLLNGDKTSEMEDFVTGKSSRIGWND</sequence>
<reference evidence="1" key="1">
    <citation type="journal article" date="2021" name="PeerJ">
        <title>Extensive microbial diversity within the chicken gut microbiome revealed by metagenomics and culture.</title>
        <authorList>
            <person name="Gilroy R."/>
            <person name="Ravi A."/>
            <person name="Getino M."/>
            <person name="Pursley I."/>
            <person name="Horton D.L."/>
            <person name="Alikhan N.F."/>
            <person name="Baker D."/>
            <person name="Gharbi K."/>
            <person name="Hall N."/>
            <person name="Watson M."/>
            <person name="Adriaenssens E.M."/>
            <person name="Foster-Nyarko E."/>
            <person name="Jarju S."/>
            <person name="Secka A."/>
            <person name="Antonio M."/>
            <person name="Oren A."/>
            <person name="Chaudhuri R.R."/>
            <person name="La Ragione R."/>
            <person name="Hildebrand F."/>
            <person name="Pallen M.J."/>
        </authorList>
    </citation>
    <scope>NUCLEOTIDE SEQUENCE</scope>
    <source>
        <strain evidence="1">CHK171-7178</strain>
    </source>
</reference>
<dbReference type="EMBL" id="DYWT01000015">
    <property type="protein sequence ID" value="HJF30349.1"/>
    <property type="molecule type" value="Genomic_DNA"/>
</dbReference>
<reference evidence="1" key="2">
    <citation type="submission" date="2021-09" db="EMBL/GenBank/DDBJ databases">
        <authorList>
            <person name="Gilroy R."/>
        </authorList>
    </citation>
    <scope>NUCLEOTIDE SEQUENCE</scope>
    <source>
        <strain evidence="1">CHK171-7178</strain>
    </source>
</reference>
<comment type="caution">
    <text evidence="1">The sequence shown here is derived from an EMBL/GenBank/DDBJ whole genome shotgun (WGS) entry which is preliminary data.</text>
</comment>
<dbReference type="Proteomes" id="UP000698173">
    <property type="component" value="Unassembled WGS sequence"/>
</dbReference>
<dbReference type="AlphaFoldDB" id="A0A921FWL1"/>
<evidence type="ECO:0000313" key="2">
    <source>
        <dbReference type="Proteomes" id="UP000698173"/>
    </source>
</evidence>
<gene>
    <name evidence="1" type="ORF">K8V56_01055</name>
</gene>
<name>A0A921FWL1_SPOPS</name>